<organism evidence="2 3">
    <name type="scientific">Goodea atripinnis</name>
    <dbReference type="NCBI Taxonomy" id="208336"/>
    <lineage>
        <taxon>Eukaryota</taxon>
        <taxon>Metazoa</taxon>
        <taxon>Chordata</taxon>
        <taxon>Craniata</taxon>
        <taxon>Vertebrata</taxon>
        <taxon>Euteleostomi</taxon>
        <taxon>Actinopterygii</taxon>
        <taxon>Neopterygii</taxon>
        <taxon>Teleostei</taxon>
        <taxon>Neoteleostei</taxon>
        <taxon>Acanthomorphata</taxon>
        <taxon>Ovalentaria</taxon>
        <taxon>Atherinomorphae</taxon>
        <taxon>Cyprinodontiformes</taxon>
        <taxon>Goodeidae</taxon>
        <taxon>Goodea</taxon>
    </lineage>
</organism>
<reference evidence="2 3" key="1">
    <citation type="submission" date="2021-06" db="EMBL/GenBank/DDBJ databases">
        <authorList>
            <person name="Palmer J.M."/>
        </authorList>
    </citation>
    <scope>NUCLEOTIDE SEQUENCE [LARGE SCALE GENOMIC DNA]</scope>
    <source>
        <strain evidence="2 3">GA_2019</strain>
        <tissue evidence="2">Muscle</tissue>
    </source>
</reference>
<dbReference type="EMBL" id="JAHRIO010001664">
    <property type="protein sequence ID" value="MEQ2159099.1"/>
    <property type="molecule type" value="Genomic_DNA"/>
</dbReference>
<evidence type="ECO:0000256" key="1">
    <source>
        <dbReference type="SAM" id="MobiDB-lite"/>
    </source>
</evidence>
<feature type="non-terminal residue" evidence="2">
    <location>
        <position position="1"/>
    </location>
</feature>
<name>A0ABV0MJ26_9TELE</name>
<evidence type="ECO:0000313" key="3">
    <source>
        <dbReference type="Proteomes" id="UP001476798"/>
    </source>
</evidence>
<feature type="region of interest" description="Disordered" evidence="1">
    <location>
        <begin position="44"/>
        <end position="76"/>
    </location>
</feature>
<dbReference type="Proteomes" id="UP001476798">
    <property type="component" value="Unassembled WGS sequence"/>
</dbReference>
<proteinExistence type="predicted"/>
<feature type="compositionally biased region" description="Basic and acidic residues" evidence="1">
    <location>
        <begin position="44"/>
        <end position="59"/>
    </location>
</feature>
<comment type="caution">
    <text evidence="2">The sequence shown here is derived from an EMBL/GenBank/DDBJ whole genome shotgun (WGS) entry which is preliminary data.</text>
</comment>
<accession>A0ABV0MJ26</accession>
<keyword evidence="3" id="KW-1185">Reference proteome</keyword>
<evidence type="ECO:0000313" key="2">
    <source>
        <dbReference type="EMBL" id="MEQ2159099.1"/>
    </source>
</evidence>
<feature type="compositionally biased region" description="Basic and acidic residues" evidence="1">
    <location>
        <begin position="67"/>
        <end position="76"/>
    </location>
</feature>
<sequence>LHVCGRFVSLMHTSGLMGGGGQKVIFTWTLCLSGHVGFLRQRADNQMDDRERPRLKVDSSHPTLGGGREKEERIDG</sequence>
<gene>
    <name evidence="2" type="ORF">GOODEAATRI_019065</name>
</gene>
<protein>
    <submittedName>
        <fullName evidence="2">Uncharacterized protein</fullName>
    </submittedName>
</protein>